<dbReference type="Pfam" id="PF21337">
    <property type="entry name" value="Peptidase_M17_N_1"/>
    <property type="match status" value="1"/>
</dbReference>
<gene>
    <name evidence="7" type="ORF">G3I74_09645</name>
</gene>
<evidence type="ECO:0000256" key="5">
    <source>
        <dbReference type="ARBA" id="ARBA00023211"/>
    </source>
</evidence>
<sequence length="455" mass="49901">MSMFITDSDCAVALYSLDGDGLKRWLEQADSNQARWVETSGFEPERGRWLAVPDGDGGLACVLSGRESDDRLWALAHLPGELPDGDYRLEADWPAEELQRARIGFGLGGYRFDRYKPGPERRVRLVVPERDLHELEVLVDASCYVRDLVNTPALDLGPAELARSAEQLAERCGAQFEVIEGERLEREFPAIHVVGQASSRPPCLIRLQWGEADAPPLALVGKGVIFDSGGLNIKPGAGMVLMKKDMGGAAHVLGLAKIIMSLGLKVNLRVYIPAVENAISGNAYRPSDIIRTRKGSTVEIGNTDAEGRVVLSDALTLACEEGAERIIDMATLTGAARVALGEDLPPIYARDGERARAIQDLSFKAEDPLWHMPLYAPYRDYIRPPIADLSNSGTSKFAGSLTAALFLDHFVEPQVDWYHLDIYAWNLGDRPGRPAGGEAQGLRALWGWLDQQYGR</sequence>
<dbReference type="Proteomes" id="UP000484885">
    <property type="component" value="Unassembled WGS sequence"/>
</dbReference>
<protein>
    <submittedName>
        <fullName evidence="7">Leucyl aminopeptidase family protein</fullName>
    </submittedName>
</protein>
<evidence type="ECO:0000256" key="2">
    <source>
        <dbReference type="ARBA" id="ARBA00022438"/>
    </source>
</evidence>
<proteinExistence type="inferred from homology"/>
<dbReference type="InterPro" id="IPR000819">
    <property type="entry name" value="Peptidase_M17_C"/>
</dbReference>
<evidence type="ECO:0000259" key="6">
    <source>
        <dbReference type="PROSITE" id="PS00631"/>
    </source>
</evidence>
<dbReference type="GO" id="GO:0070006">
    <property type="term" value="F:metalloaminopeptidase activity"/>
    <property type="evidence" value="ECO:0007669"/>
    <property type="project" value="InterPro"/>
</dbReference>
<dbReference type="PANTHER" id="PTHR11963:SF20">
    <property type="entry name" value="PEPTIDASE B"/>
    <property type="match status" value="1"/>
</dbReference>
<dbReference type="EMBL" id="JAAGSC010000041">
    <property type="protein sequence ID" value="NDY95993.1"/>
    <property type="molecule type" value="Genomic_DNA"/>
</dbReference>
<comment type="similarity">
    <text evidence="1">Belongs to the peptidase M17 family.</text>
</comment>
<dbReference type="GO" id="GO:0006508">
    <property type="term" value="P:proteolysis"/>
    <property type="evidence" value="ECO:0007669"/>
    <property type="project" value="UniProtKB-KW"/>
</dbReference>
<dbReference type="AlphaFoldDB" id="A0A845UVY5"/>
<evidence type="ECO:0000313" key="7">
    <source>
        <dbReference type="EMBL" id="NDY95993.1"/>
    </source>
</evidence>
<keyword evidence="4" id="KW-0378">Hydrolase</keyword>
<keyword evidence="3" id="KW-0645">Protease</keyword>
<dbReference type="RefSeq" id="WP_164211382.1">
    <property type="nucleotide sequence ID" value="NZ_JAAGSC010000041.1"/>
</dbReference>
<dbReference type="InterPro" id="IPR043472">
    <property type="entry name" value="Macro_dom-like"/>
</dbReference>
<evidence type="ECO:0000256" key="3">
    <source>
        <dbReference type="ARBA" id="ARBA00022670"/>
    </source>
</evidence>
<keyword evidence="5" id="KW-0464">Manganese</keyword>
<keyword evidence="8" id="KW-1185">Reference proteome</keyword>
<dbReference type="Gene3D" id="3.40.630.10">
    <property type="entry name" value="Zn peptidases"/>
    <property type="match status" value="1"/>
</dbReference>
<dbReference type="GO" id="GO:0030145">
    <property type="term" value="F:manganese ion binding"/>
    <property type="evidence" value="ECO:0007669"/>
    <property type="project" value="InterPro"/>
</dbReference>
<dbReference type="PANTHER" id="PTHR11963">
    <property type="entry name" value="LEUCINE AMINOPEPTIDASE-RELATED"/>
    <property type="match status" value="1"/>
</dbReference>
<dbReference type="PROSITE" id="PS00631">
    <property type="entry name" value="CYTOSOL_AP"/>
    <property type="match status" value="1"/>
</dbReference>
<reference evidence="7 8" key="1">
    <citation type="submission" date="2020-02" db="EMBL/GenBank/DDBJ databases">
        <authorList>
            <person name="Zhang X.-Y."/>
        </authorList>
    </citation>
    <scope>NUCLEOTIDE SEQUENCE [LARGE SCALE GENOMIC DNA]</scope>
    <source>
        <strain evidence="7 8">C33</strain>
    </source>
</reference>
<accession>A0A845UVY5</accession>
<dbReference type="Pfam" id="PF00883">
    <property type="entry name" value="Peptidase_M17"/>
    <property type="match status" value="1"/>
</dbReference>
<dbReference type="PRINTS" id="PR00481">
    <property type="entry name" value="LAMNOPPTDASE"/>
</dbReference>
<dbReference type="SUPFAM" id="SSF53187">
    <property type="entry name" value="Zn-dependent exopeptidases"/>
    <property type="match status" value="1"/>
</dbReference>
<feature type="domain" description="Cytosol aminopeptidase" evidence="6">
    <location>
        <begin position="302"/>
        <end position="309"/>
    </location>
</feature>
<name>A0A845UVY5_9GAMM</name>
<comment type="caution">
    <text evidence="7">The sequence shown here is derived from an EMBL/GenBank/DDBJ whole genome shotgun (WGS) entry which is preliminary data.</text>
</comment>
<dbReference type="InterPro" id="IPR011356">
    <property type="entry name" value="Leucine_aapep/pepB"/>
</dbReference>
<organism evidence="7 8">
    <name type="scientific">Wenzhouxiangella limi</name>
    <dbReference type="NCBI Taxonomy" id="2707351"/>
    <lineage>
        <taxon>Bacteria</taxon>
        <taxon>Pseudomonadati</taxon>
        <taxon>Pseudomonadota</taxon>
        <taxon>Gammaproteobacteria</taxon>
        <taxon>Chromatiales</taxon>
        <taxon>Wenzhouxiangellaceae</taxon>
        <taxon>Wenzhouxiangella</taxon>
    </lineage>
</organism>
<dbReference type="CDD" id="cd00433">
    <property type="entry name" value="Peptidase_M17"/>
    <property type="match status" value="1"/>
</dbReference>
<keyword evidence="2 7" id="KW-0031">Aminopeptidase</keyword>
<evidence type="ECO:0000313" key="8">
    <source>
        <dbReference type="Proteomes" id="UP000484885"/>
    </source>
</evidence>
<dbReference type="InterPro" id="IPR048816">
    <property type="entry name" value="Peptidase_M17_N_1"/>
</dbReference>
<evidence type="ECO:0000256" key="1">
    <source>
        <dbReference type="ARBA" id="ARBA00009528"/>
    </source>
</evidence>
<evidence type="ECO:0000256" key="4">
    <source>
        <dbReference type="ARBA" id="ARBA00022801"/>
    </source>
</evidence>
<dbReference type="Gene3D" id="3.40.220.10">
    <property type="entry name" value="Leucine Aminopeptidase, subunit E, domain 1"/>
    <property type="match status" value="1"/>
</dbReference>
<dbReference type="GO" id="GO:0005737">
    <property type="term" value="C:cytoplasm"/>
    <property type="evidence" value="ECO:0007669"/>
    <property type="project" value="InterPro"/>
</dbReference>